<dbReference type="PANTHER" id="PTHR15551:SF5">
    <property type="entry name" value="LIM AND CALPONIN HOMOLOGY DOMAINS-CONTAINING PROTEIN 1 ISOFORM X1"/>
    <property type="match status" value="1"/>
</dbReference>
<feature type="region of interest" description="Disordered" evidence="1">
    <location>
        <begin position="44"/>
        <end position="140"/>
    </location>
</feature>
<reference evidence="2 3" key="1">
    <citation type="submission" date="2021-06" db="EMBL/GenBank/DDBJ databases">
        <authorList>
            <person name="Palmer J.M."/>
        </authorList>
    </citation>
    <scope>NUCLEOTIDE SEQUENCE [LARGE SCALE GENOMIC DNA]</scope>
    <source>
        <strain evidence="2 3">GA_2019</strain>
        <tissue evidence="2">Muscle</tissue>
    </source>
</reference>
<name>A0ABV0PHA8_9TELE</name>
<gene>
    <name evidence="2" type="ORF">GOODEAATRI_025691</name>
</gene>
<feature type="compositionally biased region" description="Low complexity" evidence="1">
    <location>
        <begin position="48"/>
        <end position="65"/>
    </location>
</feature>
<comment type="caution">
    <text evidence="2">The sequence shown here is derived from an EMBL/GenBank/DDBJ whole genome shotgun (WGS) entry which is preliminary data.</text>
</comment>
<protein>
    <submittedName>
        <fullName evidence="2">Uncharacterized protein</fullName>
    </submittedName>
</protein>
<feature type="non-terminal residue" evidence="2">
    <location>
        <position position="1"/>
    </location>
</feature>
<dbReference type="EMBL" id="JAHRIO010073024">
    <property type="protein sequence ID" value="MEQ2182772.1"/>
    <property type="molecule type" value="Genomic_DNA"/>
</dbReference>
<evidence type="ECO:0000313" key="2">
    <source>
        <dbReference type="EMBL" id="MEQ2182772.1"/>
    </source>
</evidence>
<sequence length="346" mass="38908">LREAYRKARTPEEASAILQRYAQRFSISEAVLERLQLPKLLDRSVSADPSFPTSPFSLSLSSSPTTPDPFDEDPNGPMRYLRQQSAPVPRFTSTLEAQIEEFPKDSASHQRPQIRSRSSEPPSTRALSPNPVPLLTPKPYFQPRLSADEKWNSKADGLLRVNGEVGNDGSSIKPKCKERESPPQFQASPSTPRNDTADASPIRKAKPENTEESSENLLQVFPTEVNTLRSPAVTSTVRENESFQRTELAPTSAATGSLGYHPPRETSSEIEISVRSPQTSSNPKSRWEFFALPEDAEKDQHGNVSVPVLAQARRGDRWSWDPDEERKRQERWQQEQERMLQVHGNP</sequence>
<accession>A0ABV0PHA8</accession>
<feature type="compositionally biased region" description="Polar residues" evidence="1">
    <location>
        <begin position="109"/>
        <end position="127"/>
    </location>
</feature>
<organism evidence="2 3">
    <name type="scientific">Goodea atripinnis</name>
    <dbReference type="NCBI Taxonomy" id="208336"/>
    <lineage>
        <taxon>Eukaryota</taxon>
        <taxon>Metazoa</taxon>
        <taxon>Chordata</taxon>
        <taxon>Craniata</taxon>
        <taxon>Vertebrata</taxon>
        <taxon>Euteleostomi</taxon>
        <taxon>Actinopterygii</taxon>
        <taxon>Neopterygii</taxon>
        <taxon>Teleostei</taxon>
        <taxon>Neoteleostei</taxon>
        <taxon>Acanthomorphata</taxon>
        <taxon>Ovalentaria</taxon>
        <taxon>Atherinomorphae</taxon>
        <taxon>Cyprinodontiformes</taxon>
        <taxon>Goodeidae</taxon>
        <taxon>Goodea</taxon>
    </lineage>
</organism>
<feature type="compositionally biased region" description="Basic and acidic residues" evidence="1">
    <location>
        <begin position="313"/>
        <end position="340"/>
    </location>
</feature>
<feature type="compositionally biased region" description="Polar residues" evidence="1">
    <location>
        <begin position="82"/>
        <end position="96"/>
    </location>
</feature>
<feature type="region of interest" description="Disordered" evidence="1">
    <location>
        <begin position="160"/>
        <end position="216"/>
    </location>
</feature>
<dbReference type="Proteomes" id="UP001476798">
    <property type="component" value="Unassembled WGS sequence"/>
</dbReference>
<evidence type="ECO:0000313" key="3">
    <source>
        <dbReference type="Proteomes" id="UP001476798"/>
    </source>
</evidence>
<feature type="compositionally biased region" description="Polar residues" evidence="1">
    <location>
        <begin position="183"/>
        <end position="194"/>
    </location>
</feature>
<keyword evidence="3" id="KW-1185">Reference proteome</keyword>
<feature type="region of interest" description="Disordered" evidence="1">
    <location>
        <begin position="232"/>
        <end position="346"/>
    </location>
</feature>
<feature type="compositionally biased region" description="Polar residues" evidence="1">
    <location>
        <begin position="275"/>
        <end position="284"/>
    </location>
</feature>
<proteinExistence type="predicted"/>
<evidence type="ECO:0000256" key="1">
    <source>
        <dbReference type="SAM" id="MobiDB-lite"/>
    </source>
</evidence>
<dbReference type="PANTHER" id="PTHR15551">
    <property type="entry name" value="LIM DOMAIN ONLY 7"/>
    <property type="match status" value="1"/>
</dbReference>